<evidence type="ECO:0000313" key="2">
    <source>
        <dbReference type="Proteomes" id="UP001596044"/>
    </source>
</evidence>
<evidence type="ECO:0000313" key="1">
    <source>
        <dbReference type="EMBL" id="MFC5453050.1"/>
    </source>
</evidence>
<accession>A0ABW0KII8</accession>
<gene>
    <name evidence="1" type="ORF">ACFPOG_33080</name>
</gene>
<organism evidence="1 2">
    <name type="scientific">Paenibacillus aestuarii</name>
    <dbReference type="NCBI Taxonomy" id="516965"/>
    <lineage>
        <taxon>Bacteria</taxon>
        <taxon>Bacillati</taxon>
        <taxon>Bacillota</taxon>
        <taxon>Bacilli</taxon>
        <taxon>Bacillales</taxon>
        <taxon>Paenibacillaceae</taxon>
        <taxon>Paenibacillus</taxon>
    </lineage>
</organism>
<dbReference type="EMBL" id="JBHSMJ010000065">
    <property type="protein sequence ID" value="MFC5453050.1"/>
    <property type="molecule type" value="Genomic_DNA"/>
</dbReference>
<comment type="caution">
    <text evidence="1">The sequence shown here is derived from an EMBL/GenBank/DDBJ whole genome shotgun (WGS) entry which is preliminary data.</text>
</comment>
<protein>
    <submittedName>
        <fullName evidence="1">Uncharacterized protein</fullName>
    </submittedName>
</protein>
<name>A0ABW0KII8_9BACL</name>
<keyword evidence="2" id="KW-1185">Reference proteome</keyword>
<reference evidence="2" key="1">
    <citation type="journal article" date="2019" name="Int. J. Syst. Evol. Microbiol.">
        <title>The Global Catalogue of Microorganisms (GCM) 10K type strain sequencing project: providing services to taxonomists for standard genome sequencing and annotation.</title>
        <authorList>
            <consortium name="The Broad Institute Genomics Platform"/>
            <consortium name="The Broad Institute Genome Sequencing Center for Infectious Disease"/>
            <person name="Wu L."/>
            <person name="Ma J."/>
        </authorList>
    </citation>
    <scope>NUCLEOTIDE SEQUENCE [LARGE SCALE GENOMIC DNA]</scope>
    <source>
        <strain evidence="2">KACC 11904</strain>
    </source>
</reference>
<sequence length="53" mass="6233">MASMRRETYEFADLDNREDLLQELRSLESRMKHELGYDVALIAYTPGDDSHDK</sequence>
<dbReference type="Proteomes" id="UP001596044">
    <property type="component" value="Unassembled WGS sequence"/>
</dbReference>
<proteinExistence type="predicted"/>